<evidence type="ECO:0000256" key="8">
    <source>
        <dbReference type="ARBA" id="ARBA00023242"/>
    </source>
</evidence>
<keyword evidence="6 10" id="KW-0804">Transcription</keyword>
<dbReference type="GO" id="GO:0035101">
    <property type="term" value="C:FACT complex"/>
    <property type="evidence" value="ECO:0007669"/>
    <property type="project" value="TreeGrafter"/>
</dbReference>
<evidence type="ECO:0000256" key="2">
    <source>
        <dbReference type="ARBA" id="ARBA00022454"/>
    </source>
</evidence>
<evidence type="ECO:0000256" key="3">
    <source>
        <dbReference type="ARBA" id="ARBA00022705"/>
    </source>
</evidence>
<dbReference type="Pfam" id="PF03531">
    <property type="entry name" value="SSrecog"/>
    <property type="match status" value="1"/>
</dbReference>
<sequence length="583" mass="64799">MAPPADLTSRSSHKMESFENIHLDLGPAPGKCRIAESGLGWKPSDGAAFTLDKAECVSAQWSRAARGFELKVFTRNTGVVLLDGFKQENFEAIQKCFKIWYGVELVTKEISVRGWNWGKTEMGRHELAFNVRNQPAFEIPYGEISNTNLAGKNEVAVEFALPADGEEPSTNGEANGTKTKVKKMMGAAVDQLTEMRFYIPGTETRKGKNDEGQEEEGSEHEEEHNAANLFYEALMDKAEIGEVAGDAFATFLDILHLTPRGRFDIDLYEKSFRLRGKTYDYKIPYENAKRFFLLPKPDETHQLLCVGLDPPLRQGQTRYPFLVMQFKKDEEVNIELNMTEEDLNSKYAGKLQPRYEEPIGSVVAKLFRGLTGRKLTQPSHEFSSHHQMAGVKCSIKANEGHLFCLDRALLFVPKPATYISFDNVSSITMSRVGGAVSASRTFDVTVALKNGAGEHQFLNVNREEQQPLENFFKAKNLKIKNEMDADGAMLKAALHDNPDLASSEDEDAVGEERGSADEDDESVDEDFQEDSESEVAEEFDSDAKSSGSGSGGEDEDGDVMDEDSASDTEAKVERPKKKTKTGK</sequence>
<name>A0A6A6Q325_9PEZI</name>
<dbReference type="OrthoDB" id="498543at2759"/>
<dbReference type="CDD" id="cd13231">
    <property type="entry name" value="PH2_SSRP1-like"/>
    <property type="match status" value="1"/>
</dbReference>
<feature type="domain" description="Histone chaperone RTT106/FACT complex subunit SPT16-like middle" evidence="12">
    <location>
        <begin position="388"/>
        <end position="482"/>
    </location>
</feature>
<dbReference type="SMART" id="SM01287">
    <property type="entry name" value="Rtt106"/>
    <property type="match status" value="1"/>
</dbReference>
<dbReference type="GO" id="GO:0042393">
    <property type="term" value="F:histone binding"/>
    <property type="evidence" value="ECO:0007669"/>
    <property type="project" value="TreeGrafter"/>
</dbReference>
<dbReference type="Pfam" id="PF21103">
    <property type="entry name" value="PH1_SSRP1-like"/>
    <property type="match status" value="1"/>
</dbReference>
<evidence type="ECO:0000256" key="6">
    <source>
        <dbReference type="ARBA" id="ARBA00023163"/>
    </source>
</evidence>
<dbReference type="CDD" id="cd13230">
    <property type="entry name" value="PH1_SSRP1-like"/>
    <property type="match status" value="1"/>
</dbReference>
<comment type="function">
    <text evidence="9 10">Component of the FACT complex, a general chromatin factor that acts to reorganize nucleosomes. The FACT complex is involved in multiple processes that require DNA as a template such as mRNA elongation, DNA replication and DNA repair. During transcription elongation the FACT complex acts as a histone chaperone that both destabilizes and restores nucleosomal structure. It facilitates the passage of RNA polymerase II and transcription by promoting the dissociation of one histone H2A-H2B dimer from the nucleosome, then subsequently promotes the reestablishment of the nucleosome following the passage of RNA polymerase II.</text>
</comment>
<dbReference type="AlphaFoldDB" id="A0A6A6Q325"/>
<gene>
    <name evidence="13" type="ORF">BDY17DRAFT_321438</name>
</gene>
<dbReference type="EMBL" id="MU001632">
    <property type="protein sequence ID" value="KAF2486662.1"/>
    <property type="molecule type" value="Genomic_DNA"/>
</dbReference>
<comment type="subcellular location">
    <subcellularLocation>
        <location evidence="10">Nucleus</location>
    </subcellularLocation>
    <subcellularLocation>
        <location evidence="10">Chromosome</location>
    </subcellularLocation>
</comment>
<reference evidence="13" key="1">
    <citation type="journal article" date="2020" name="Stud. Mycol.">
        <title>101 Dothideomycetes genomes: a test case for predicting lifestyles and emergence of pathogens.</title>
        <authorList>
            <person name="Haridas S."/>
            <person name="Albert R."/>
            <person name="Binder M."/>
            <person name="Bloem J."/>
            <person name="Labutti K."/>
            <person name="Salamov A."/>
            <person name="Andreopoulos B."/>
            <person name="Baker S."/>
            <person name="Barry K."/>
            <person name="Bills G."/>
            <person name="Bluhm B."/>
            <person name="Cannon C."/>
            <person name="Castanera R."/>
            <person name="Culley D."/>
            <person name="Daum C."/>
            <person name="Ezra D."/>
            <person name="Gonzalez J."/>
            <person name="Henrissat B."/>
            <person name="Kuo A."/>
            <person name="Liang C."/>
            <person name="Lipzen A."/>
            <person name="Lutzoni F."/>
            <person name="Magnuson J."/>
            <person name="Mondo S."/>
            <person name="Nolan M."/>
            <person name="Ohm R."/>
            <person name="Pangilinan J."/>
            <person name="Park H.-J."/>
            <person name="Ramirez L."/>
            <person name="Alfaro M."/>
            <person name="Sun H."/>
            <person name="Tritt A."/>
            <person name="Yoshinaga Y."/>
            <person name="Zwiers L.-H."/>
            <person name="Turgeon B."/>
            <person name="Goodwin S."/>
            <person name="Spatafora J."/>
            <person name="Crous P."/>
            <person name="Grigoriev I."/>
        </authorList>
    </citation>
    <scope>NUCLEOTIDE SEQUENCE</scope>
    <source>
        <strain evidence="13">CBS 113389</strain>
    </source>
</reference>
<dbReference type="GO" id="GO:0003677">
    <property type="term" value="F:DNA binding"/>
    <property type="evidence" value="ECO:0007669"/>
    <property type="project" value="InterPro"/>
</dbReference>
<dbReference type="GO" id="GO:0031491">
    <property type="term" value="F:nucleosome binding"/>
    <property type="evidence" value="ECO:0007669"/>
    <property type="project" value="TreeGrafter"/>
</dbReference>
<feature type="compositionally biased region" description="Acidic residues" evidence="11">
    <location>
        <begin position="517"/>
        <end position="540"/>
    </location>
</feature>
<comment type="similarity">
    <text evidence="1 10">Belongs to the SSRP1 family.</text>
</comment>
<dbReference type="InterPro" id="IPR011993">
    <property type="entry name" value="PH-like_dom_sf"/>
</dbReference>
<dbReference type="InterPro" id="IPR038167">
    <property type="entry name" value="SSRP1_sf"/>
</dbReference>
<dbReference type="Proteomes" id="UP000799767">
    <property type="component" value="Unassembled WGS sequence"/>
</dbReference>
<dbReference type="GO" id="GO:0006281">
    <property type="term" value="P:DNA repair"/>
    <property type="evidence" value="ECO:0007669"/>
    <property type="project" value="UniProtKB-KW"/>
</dbReference>
<dbReference type="InterPro" id="IPR024954">
    <property type="entry name" value="SSRP1_DD"/>
</dbReference>
<dbReference type="InterPro" id="IPR013719">
    <property type="entry name" value="RTT106/SPT16-like_middle_dom"/>
</dbReference>
<dbReference type="FunFam" id="2.30.29.220:FF:000003">
    <property type="entry name" value="FACT complex subunit POB3"/>
    <property type="match status" value="1"/>
</dbReference>
<evidence type="ECO:0000313" key="13">
    <source>
        <dbReference type="EMBL" id="KAF2486662.1"/>
    </source>
</evidence>
<dbReference type="FunFam" id="2.30.29.30:FF:000146">
    <property type="entry name" value="FACT complex subunit POB3"/>
    <property type="match status" value="1"/>
</dbReference>
<evidence type="ECO:0000259" key="12">
    <source>
        <dbReference type="SMART" id="SM01287"/>
    </source>
</evidence>
<evidence type="ECO:0000256" key="11">
    <source>
        <dbReference type="SAM" id="MobiDB-lite"/>
    </source>
</evidence>
<feature type="region of interest" description="Disordered" evidence="11">
    <location>
        <begin position="200"/>
        <end position="223"/>
    </location>
</feature>
<feature type="region of interest" description="Disordered" evidence="11">
    <location>
        <begin position="497"/>
        <end position="583"/>
    </location>
</feature>
<dbReference type="FunFam" id="2.30.29.150:FF:000001">
    <property type="entry name" value="Fact complex subunit ssrp1"/>
    <property type="match status" value="1"/>
</dbReference>
<keyword evidence="5 10" id="KW-0805">Transcription regulation</keyword>
<organism evidence="13 14">
    <name type="scientific">Neohortaea acidophila</name>
    <dbReference type="NCBI Taxonomy" id="245834"/>
    <lineage>
        <taxon>Eukaryota</taxon>
        <taxon>Fungi</taxon>
        <taxon>Dikarya</taxon>
        <taxon>Ascomycota</taxon>
        <taxon>Pezizomycotina</taxon>
        <taxon>Dothideomycetes</taxon>
        <taxon>Dothideomycetidae</taxon>
        <taxon>Mycosphaerellales</taxon>
        <taxon>Teratosphaeriaceae</taxon>
        <taxon>Neohortaea</taxon>
    </lineage>
</organism>
<dbReference type="PRINTS" id="PR00887">
    <property type="entry name" value="SSRCOGNITION"/>
</dbReference>
<dbReference type="RefSeq" id="XP_033593231.1">
    <property type="nucleotide sequence ID" value="XM_033736625.1"/>
</dbReference>
<dbReference type="SUPFAM" id="SSF50729">
    <property type="entry name" value="PH domain-like"/>
    <property type="match status" value="1"/>
</dbReference>
<evidence type="ECO:0000256" key="5">
    <source>
        <dbReference type="ARBA" id="ARBA00023015"/>
    </source>
</evidence>
<evidence type="ECO:0000256" key="10">
    <source>
        <dbReference type="RuleBase" id="RU364013"/>
    </source>
</evidence>
<keyword evidence="8 10" id="KW-0539">Nucleus</keyword>
<feature type="compositionally biased region" description="Basic residues" evidence="11">
    <location>
        <begin position="574"/>
        <end position="583"/>
    </location>
</feature>
<evidence type="ECO:0000256" key="9">
    <source>
        <dbReference type="ARBA" id="ARBA00025370"/>
    </source>
</evidence>
<keyword evidence="14" id="KW-1185">Reference proteome</keyword>
<keyword evidence="4 10" id="KW-0227">DNA damage</keyword>
<dbReference type="Pfam" id="PF17292">
    <property type="entry name" value="POB3_N"/>
    <property type="match status" value="1"/>
</dbReference>
<keyword evidence="3 10" id="KW-0235">DNA replication</keyword>
<dbReference type="GeneID" id="54477627"/>
<accession>A0A6A6Q325</accession>
<dbReference type="Gene3D" id="2.30.29.150">
    <property type="match status" value="1"/>
</dbReference>
<dbReference type="InterPro" id="IPR000969">
    <property type="entry name" value="SSRP1/POB3"/>
</dbReference>
<dbReference type="Gene3D" id="2.30.29.30">
    <property type="entry name" value="Pleckstrin-homology domain (PH domain)/Phosphotyrosine-binding domain (PTB)"/>
    <property type="match status" value="2"/>
</dbReference>
<dbReference type="InterPro" id="IPR035417">
    <property type="entry name" value="SSRP1/POB3_N"/>
</dbReference>
<dbReference type="InterPro" id="IPR048993">
    <property type="entry name" value="SSRP1-like_PH1"/>
</dbReference>
<keyword evidence="7 10" id="KW-0234">DNA repair</keyword>
<keyword evidence="2 10" id="KW-0158">Chromosome</keyword>
<dbReference type="GO" id="GO:0006260">
    <property type="term" value="P:DNA replication"/>
    <property type="evidence" value="ECO:0007669"/>
    <property type="project" value="UniProtKB-KW"/>
</dbReference>
<protein>
    <recommendedName>
        <fullName evidence="10">FACT complex subunit POB3</fullName>
    </recommendedName>
</protein>
<proteinExistence type="inferred from homology"/>
<dbReference type="InterPro" id="IPR050454">
    <property type="entry name" value="RTT106/SSRP1_HistChap/FACT"/>
</dbReference>
<dbReference type="CDD" id="cd13229">
    <property type="entry name" value="PH_TFIIH"/>
    <property type="match status" value="1"/>
</dbReference>
<evidence type="ECO:0000256" key="7">
    <source>
        <dbReference type="ARBA" id="ARBA00023204"/>
    </source>
</evidence>
<evidence type="ECO:0000256" key="1">
    <source>
        <dbReference type="ARBA" id="ARBA00010060"/>
    </source>
</evidence>
<dbReference type="Pfam" id="PF08512">
    <property type="entry name" value="Rttp106-like_middle"/>
    <property type="match status" value="1"/>
</dbReference>
<feature type="compositionally biased region" description="Acidic residues" evidence="11">
    <location>
        <begin position="552"/>
        <end position="566"/>
    </location>
</feature>
<evidence type="ECO:0000256" key="4">
    <source>
        <dbReference type="ARBA" id="ARBA00022763"/>
    </source>
</evidence>
<evidence type="ECO:0000313" key="14">
    <source>
        <dbReference type="Proteomes" id="UP000799767"/>
    </source>
</evidence>
<dbReference type="Gene3D" id="2.30.29.220">
    <property type="entry name" value="Structure-specific recognition protein (SSRP1)"/>
    <property type="match status" value="1"/>
</dbReference>
<dbReference type="PANTHER" id="PTHR45849">
    <property type="entry name" value="FACT COMPLEX SUBUNIT SSRP1"/>
    <property type="match status" value="1"/>
</dbReference>
<dbReference type="PANTHER" id="PTHR45849:SF1">
    <property type="entry name" value="FACT COMPLEX SUBUNIT SSRP1"/>
    <property type="match status" value="1"/>
</dbReference>